<evidence type="ECO:0000313" key="3">
    <source>
        <dbReference type="Proteomes" id="UP000735874"/>
    </source>
</evidence>
<dbReference type="AlphaFoldDB" id="A0A8T0XYJ7"/>
<evidence type="ECO:0000313" key="2">
    <source>
        <dbReference type="EMBL" id="KAG2875613.1"/>
    </source>
</evidence>
<name>A0A8T0XYJ7_9STRA</name>
<evidence type="ECO:0000313" key="1">
    <source>
        <dbReference type="EMBL" id="KAG2810371.1"/>
    </source>
</evidence>
<reference evidence="1" key="1">
    <citation type="submission" date="2018-10" db="EMBL/GenBank/DDBJ databases">
        <title>Effector identification in a new, highly contiguous assembly of the strawberry crown rot pathogen Phytophthora cactorum.</title>
        <authorList>
            <person name="Armitage A.D."/>
            <person name="Nellist C.F."/>
            <person name="Bates H."/>
            <person name="Vickerstaff R.J."/>
            <person name="Harrison R.J."/>
        </authorList>
    </citation>
    <scope>NUCLEOTIDE SEQUENCE</scope>
    <source>
        <strain evidence="1">15-7</strain>
        <strain evidence="2">4032</strain>
    </source>
</reference>
<dbReference type="Proteomes" id="UP000735874">
    <property type="component" value="Unassembled WGS sequence"/>
</dbReference>
<organism evidence="1 3">
    <name type="scientific">Phytophthora cactorum</name>
    <dbReference type="NCBI Taxonomy" id="29920"/>
    <lineage>
        <taxon>Eukaryota</taxon>
        <taxon>Sar</taxon>
        <taxon>Stramenopiles</taxon>
        <taxon>Oomycota</taxon>
        <taxon>Peronosporomycetes</taxon>
        <taxon>Peronosporales</taxon>
        <taxon>Peronosporaceae</taxon>
        <taxon>Phytophthora</taxon>
    </lineage>
</organism>
<comment type="caution">
    <text evidence="1">The sequence shown here is derived from an EMBL/GenBank/DDBJ whole genome shotgun (WGS) entry which is preliminary data.</text>
</comment>
<sequence length="86" mass="9577">MLKQMDFDVHANTTKQYVQQGYRSDHQLLGCAPGRHLVASADDACRYKLCTVFLQRKLAQRNIVLDAVCEGPGHVCQIQAVMLGSD</sequence>
<proteinExistence type="predicted"/>
<dbReference type="EMBL" id="RCMG01002417">
    <property type="protein sequence ID" value="KAG2810371.1"/>
    <property type="molecule type" value="Genomic_DNA"/>
</dbReference>
<protein>
    <submittedName>
        <fullName evidence="1">Uncharacterized protein</fullName>
    </submittedName>
</protein>
<gene>
    <name evidence="1" type="ORF">PC113_g23769</name>
    <name evidence="2" type="ORF">PC115_g23860</name>
</gene>
<accession>A0A8T0XYJ7</accession>
<dbReference type="EMBL" id="RCMI01002613">
    <property type="protein sequence ID" value="KAG2875613.1"/>
    <property type="molecule type" value="Genomic_DNA"/>
</dbReference>
<dbReference type="Proteomes" id="UP000774804">
    <property type="component" value="Unassembled WGS sequence"/>
</dbReference>